<gene>
    <name evidence="2" type="ORF">RCL2_002221000</name>
    <name evidence="1" type="ORF">RclHR1_00030041</name>
</gene>
<evidence type="ECO:0000313" key="2">
    <source>
        <dbReference type="EMBL" id="GES95548.1"/>
    </source>
</evidence>
<dbReference type="EMBL" id="BEXD01002223">
    <property type="protein sequence ID" value="GBB97484.1"/>
    <property type="molecule type" value="Genomic_DNA"/>
</dbReference>
<reference evidence="1 3" key="1">
    <citation type="submission" date="2017-11" db="EMBL/GenBank/DDBJ databases">
        <title>The genome of Rhizophagus clarus HR1 reveals common genetic basis of auxotrophy among arbuscular mycorrhizal fungi.</title>
        <authorList>
            <person name="Kobayashi Y."/>
        </authorList>
    </citation>
    <scope>NUCLEOTIDE SEQUENCE [LARGE SCALE GENOMIC DNA]</scope>
    <source>
        <strain evidence="1 3">HR1</strain>
    </source>
</reference>
<organism evidence="1 3">
    <name type="scientific">Rhizophagus clarus</name>
    <dbReference type="NCBI Taxonomy" id="94130"/>
    <lineage>
        <taxon>Eukaryota</taxon>
        <taxon>Fungi</taxon>
        <taxon>Fungi incertae sedis</taxon>
        <taxon>Mucoromycota</taxon>
        <taxon>Glomeromycotina</taxon>
        <taxon>Glomeromycetes</taxon>
        <taxon>Glomerales</taxon>
        <taxon>Glomeraceae</taxon>
        <taxon>Rhizophagus</taxon>
    </lineage>
</organism>
<comment type="caution">
    <text evidence="1">The sequence shown here is derived from an EMBL/GenBank/DDBJ whole genome shotgun (WGS) entry which is preliminary data.</text>
</comment>
<sequence length="163" mass="18947">MCRTIPQIFVQINGEYTKKGTTRSLHTTRPSDVHLEDWKHPWKHLWKAWKHNSLINSVGLEASNQIITIGSTKCTSLQQAIERPHCRYYLDPGILYNSITSYRTTNRNLELDFHINRSVLQKLYIFKSQAIPKDLPGTNIKCHLLFMTSIVQCCYLDQSLQSI</sequence>
<evidence type="ECO:0000313" key="1">
    <source>
        <dbReference type="EMBL" id="GBB97484.1"/>
    </source>
</evidence>
<dbReference type="Proteomes" id="UP000247702">
    <property type="component" value="Unassembled WGS sequence"/>
</dbReference>
<keyword evidence="3" id="KW-1185">Reference proteome</keyword>
<protein>
    <submittedName>
        <fullName evidence="1">Uncharacterized protein</fullName>
    </submittedName>
</protein>
<name>A0A2Z6RHD9_9GLOM</name>
<accession>A0A2Z6RHD9</accession>
<evidence type="ECO:0000313" key="3">
    <source>
        <dbReference type="Proteomes" id="UP000247702"/>
    </source>
</evidence>
<dbReference type="AlphaFoldDB" id="A0A2Z6RHD9"/>
<dbReference type="Proteomes" id="UP000615446">
    <property type="component" value="Unassembled WGS sequence"/>
</dbReference>
<dbReference type="EMBL" id="BLAL01000242">
    <property type="protein sequence ID" value="GES95548.1"/>
    <property type="molecule type" value="Genomic_DNA"/>
</dbReference>
<reference evidence="2" key="2">
    <citation type="submission" date="2019-10" db="EMBL/GenBank/DDBJ databases">
        <title>Conservation and host-specific expression of non-tandemly repeated heterogenous ribosome RNA gene in arbuscular mycorrhizal fungi.</title>
        <authorList>
            <person name="Maeda T."/>
            <person name="Kobayashi Y."/>
            <person name="Nakagawa T."/>
            <person name="Ezawa T."/>
            <person name="Yamaguchi K."/>
            <person name="Bino T."/>
            <person name="Nishimoto Y."/>
            <person name="Shigenobu S."/>
            <person name="Kawaguchi M."/>
        </authorList>
    </citation>
    <scope>NUCLEOTIDE SEQUENCE</scope>
    <source>
        <strain evidence="2">HR1</strain>
    </source>
</reference>
<proteinExistence type="predicted"/>